<evidence type="ECO:0000256" key="11">
    <source>
        <dbReference type="SAM" id="Coils"/>
    </source>
</evidence>
<evidence type="ECO:0000256" key="10">
    <source>
        <dbReference type="RuleBase" id="RU003978"/>
    </source>
</evidence>
<comment type="similarity">
    <text evidence="2 10">Belongs to the universal ribosomal protein uL11 family.</text>
</comment>
<keyword evidence="11" id="KW-0175">Coiled coil</keyword>
<dbReference type="SUPFAM" id="SSF54747">
    <property type="entry name" value="Ribosomal L11/L12e N-terminal domain"/>
    <property type="match status" value="1"/>
</dbReference>
<dbReference type="CDD" id="cd00349">
    <property type="entry name" value="Ribosomal_L11"/>
    <property type="match status" value="1"/>
</dbReference>
<evidence type="ECO:0000256" key="2">
    <source>
        <dbReference type="ARBA" id="ARBA00010537"/>
    </source>
</evidence>
<dbReference type="OrthoDB" id="1091498at2759"/>
<dbReference type="GO" id="GO:0006412">
    <property type="term" value="P:translation"/>
    <property type="evidence" value="ECO:0007669"/>
    <property type="project" value="InterPro"/>
</dbReference>
<dbReference type="InterPro" id="IPR036796">
    <property type="entry name" value="Ribosomal_uL11_N_sf"/>
</dbReference>
<evidence type="ECO:0000256" key="9">
    <source>
        <dbReference type="ARBA" id="ARBA00041455"/>
    </source>
</evidence>
<evidence type="ECO:0000256" key="4">
    <source>
        <dbReference type="ARBA" id="ARBA00022980"/>
    </source>
</evidence>
<dbReference type="PANTHER" id="PTHR11661">
    <property type="entry name" value="60S RIBOSOMAL PROTEIN L12"/>
    <property type="match status" value="1"/>
</dbReference>
<evidence type="ECO:0000256" key="5">
    <source>
        <dbReference type="ARBA" id="ARBA00023128"/>
    </source>
</evidence>
<dbReference type="FunFam" id="1.10.10.250:FF:000003">
    <property type="entry name" value="Mitochondrial ribosomal protein L11"/>
    <property type="match status" value="1"/>
</dbReference>
<reference evidence="14 15" key="1">
    <citation type="journal article" date="2016" name="Genome Biol. Evol.">
        <title>Gene Family Evolution Reflects Adaptation to Soil Environmental Stressors in the Genome of the Collembolan Orchesella cincta.</title>
        <authorList>
            <person name="Faddeeva-Vakhrusheva A."/>
            <person name="Derks M.F."/>
            <person name="Anvar S.Y."/>
            <person name="Agamennone V."/>
            <person name="Suring W."/>
            <person name="Smit S."/>
            <person name="van Straalen N.M."/>
            <person name="Roelofs D."/>
        </authorList>
    </citation>
    <scope>NUCLEOTIDE SEQUENCE [LARGE SCALE GENOMIC DNA]</scope>
    <source>
        <tissue evidence="14">Mixed pool</tissue>
    </source>
</reference>
<organism evidence="14 15">
    <name type="scientific">Orchesella cincta</name>
    <name type="common">Springtail</name>
    <name type="synonym">Podura cincta</name>
    <dbReference type="NCBI Taxonomy" id="48709"/>
    <lineage>
        <taxon>Eukaryota</taxon>
        <taxon>Metazoa</taxon>
        <taxon>Ecdysozoa</taxon>
        <taxon>Arthropoda</taxon>
        <taxon>Hexapoda</taxon>
        <taxon>Collembola</taxon>
        <taxon>Entomobryomorpha</taxon>
        <taxon>Entomobryoidea</taxon>
        <taxon>Orchesellidae</taxon>
        <taxon>Orchesellinae</taxon>
        <taxon>Orchesella</taxon>
    </lineage>
</organism>
<dbReference type="InterPro" id="IPR020784">
    <property type="entry name" value="Ribosomal_uL11_N"/>
</dbReference>
<dbReference type="GO" id="GO:0003735">
    <property type="term" value="F:structural constituent of ribosome"/>
    <property type="evidence" value="ECO:0007669"/>
    <property type="project" value="InterPro"/>
</dbReference>
<evidence type="ECO:0000256" key="6">
    <source>
        <dbReference type="ARBA" id="ARBA00023274"/>
    </source>
</evidence>
<comment type="caution">
    <text evidence="14">The sequence shown here is derived from an EMBL/GenBank/DDBJ whole genome shotgun (WGS) entry which is preliminary data.</text>
</comment>
<dbReference type="EMBL" id="LJIJ01000032">
    <property type="protein sequence ID" value="ODN04942.1"/>
    <property type="molecule type" value="Genomic_DNA"/>
</dbReference>
<dbReference type="PANTHER" id="PTHR11661:SF1">
    <property type="entry name" value="LARGE RIBOSOMAL SUBUNIT PROTEIN UL11M"/>
    <property type="match status" value="1"/>
</dbReference>
<evidence type="ECO:0000313" key="15">
    <source>
        <dbReference type="Proteomes" id="UP000094527"/>
    </source>
</evidence>
<evidence type="ECO:0000256" key="1">
    <source>
        <dbReference type="ARBA" id="ARBA00004173"/>
    </source>
</evidence>
<dbReference type="AlphaFoldDB" id="A0A1D2NIA7"/>
<dbReference type="Gene3D" id="1.10.10.250">
    <property type="entry name" value="Ribosomal protein L11, C-terminal domain"/>
    <property type="match status" value="1"/>
</dbReference>
<accession>A0A1D2NIA7</accession>
<gene>
    <name evidence="14" type="ORF">Ocin01_01733</name>
</gene>
<sequence>MSKMGIKQQLKGMKKVVEKVVHGPFIKTNIPAGMAAAGPPLGPMLGQRGLNIAAFCKDFNERTKDYKEGVPLPCRIRVNADRSYELVIHTPPTTWFLKQAAGIQRAAMKPTQEVAGRITLKHVYEISKIKKQDPVIRFWDLKKICQNTLFLARTCGIEVVKEIDPQEYAEFLEERKKIIEQELQELKEKREAKMLRA</sequence>
<keyword evidence="4 10" id="KW-0689">Ribosomal protein</keyword>
<evidence type="ECO:0000313" key="14">
    <source>
        <dbReference type="EMBL" id="ODN04942.1"/>
    </source>
</evidence>
<dbReference type="InterPro" id="IPR000911">
    <property type="entry name" value="Ribosomal_uL11"/>
</dbReference>
<evidence type="ECO:0000256" key="3">
    <source>
        <dbReference type="ARBA" id="ARBA00022946"/>
    </source>
</evidence>
<dbReference type="HAMAP" id="MF_00736">
    <property type="entry name" value="Ribosomal_uL11"/>
    <property type="match status" value="1"/>
</dbReference>
<evidence type="ECO:0000256" key="8">
    <source>
        <dbReference type="ARBA" id="ARBA00040104"/>
    </source>
</evidence>
<keyword evidence="6 10" id="KW-0687">Ribonucleoprotein</keyword>
<dbReference type="OMA" id="CKQFNAK"/>
<evidence type="ECO:0000259" key="12">
    <source>
        <dbReference type="Pfam" id="PF00298"/>
    </source>
</evidence>
<dbReference type="Gene3D" id="3.30.1550.10">
    <property type="entry name" value="Ribosomal protein L11/L12, N-terminal domain"/>
    <property type="match status" value="1"/>
</dbReference>
<evidence type="ECO:0000259" key="13">
    <source>
        <dbReference type="Pfam" id="PF03946"/>
    </source>
</evidence>
<dbReference type="InterPro" id="IPR020783">
    <property type="entry name" value="Ribosomal_uL11_C"/>
</dbReference>
<protein>
    <recommendedName>
        <fullName evidence="8">Large ribosomal subunit protein uL11m</fullName>
    </recommendedName>
    <alternativeName>
        <fullName evidence="9">39S ribosomal protein L11, mitochondrial</fullName>
    </alternativeName>
</protein>
<dbReference type="SMART" id="SM00649">
    <property type="entry name" value="RL11"/>
    <property type="match status" value="1"/>
</dbReference>
<comment type="subcellular location">
    <subcellularLocation>
        <location evidence="1">Mitochondrion</location>
    </subcellularLocation>
</comment>
<feature type="domain" description="Large ribosomal subunit protein uL11 C-terminal" evidence="12">
    <location>
        <begin position="89"/>
        <end position="159"/>
    </location>
</feature>
<dbReference type="Pfam" id="PF03946">
    <property type="entry name" value="Ribosomal_L11_N"/>
    <property type="match status" value="1"/>
</dbReference>
<keyword evidence="15" id="KW-1185">Reference proteome</keyword>
<dbReference type="Pfam" id="PF00298">
    <property type="entry name" value="Ribosomal_L11"/>
    <property type="match status" value="1"/>
</dbReference>
<dbReference type="FunFam" id="3.30.1550.10:FF:000003">
    <property type="entry name" value="39S ribosomal protein L11, mitochondrial"/>
    <property type="match status" value="1"/>
</dbReference>
<name>A0A1D2NIA7_ORCCI</name>
<proteinExistence type="inferred from homology"/>
<keyword evidence="5" id="KW-0496">Mitochondrion</keyword>
<comment type="subunit">
    <text evidence="7">Component of the mitochondrial ribosome large subunit (39S) which comprises a 16S rRNA and about 50 distinct proteins.</text>
</comment>
<feature type="coiled-coil region" evidence="11">
    <location>
        <begin position="169"/>
        <end position="196"/>
    </location>
</feature>
<feature type="domain" description="Large ribosomal subunit protein uL11 N-terminal" evidence="13">
    <location>
        <begin position="26"/>
        <end position="84"/>
    </location>
</feature>
<evidence type="ECO:0000256" key="7">
    <source>
        <dbReference type="ARBA" id="ARBA00038782"/>
    </source>
</evidence>
<dbReference type="SUPFAM" id="SSF46906">
    <property type="entry name" value="Ribosomal protein L11, C-terminal domain"/>
    <property type="match status" value="1"/>
</dbReference>
<dbReference type="Proteomes" id="UP000094527">
    <property type="component" value="Unassembled WGS sequence"/>
</dbReference>
<dbReference type="GO" id="GO:0005762">
    <property type="term" value="C:mitochondrial large ribosomal subunit"/>
    <property type="evidence" value="ECO:0007669"/>
    <property type="project" value="TreeGrafter"/>
</dbReference>
<dbReference type="GO" id="GO:0070180">
    <property type="term" value="F:large ribosomal subunit rRNA binding"/>
    <property type="evidence" value="ECO:0007669"/>
    <property type="project" value="TreeGrafter"/>
</dbReference>
<keyword evidence="3" id="KW-0809">Transit peptide</keyword>
<dbReference type="InterPro" id="IPR036769">
    <property type="entry name" value="Ribosomal_uL11_C_sf"/>
</dbReference>
<dbReference type="STRING" id="48709.A0A1D2NIA7"/>